<dbReference type="PANTHER" id="PTHR44920">
    <property type="entry name" value="RHODANESE-LIKE DOMAIN-CONTAINING PROTEIN 14, CHLOROPLASTIC-RELATED"/>
    <property type="match status" value="1"/>
</dbReference>
<protein>
    <recommendedName>
        <fullName evidence="1">Rhodanese domain-containing protein</fullName>
    </recommendedName>
</protein>
<dbReference type="InterPro" id="IPR001763">
    <property type="entry name" value="Rhodanese-like_dom"/>
</dbReference>
<feature type="domain" description="Rhodanese" evidence="1">
    <location>
        <begin position="78"/>
        <end position="211"/>
    </location>
</feature>
<proteinExistence type="predicted"/>
<name>A0A7S2SZF4_9CHLO</name>
<dbReference type="InterPro" id="IPR036873">
    <property type="entry name" value="Rhodanese-like_dom_sf"/>
</dbReference>
<dbReference type="Pfam" id="PF00581">
    <property type="entry name" value="Rhodanese"/>
    <property type="match status" value="1"/>
</dbReference>
<dbReference type="CDD" id="cd00158">
    <property type="entry name" value="RHOD"/>
    <property type="match status" value="1"/>
</dbReference>
<dbReference type="AlphaFoldDB" id="A0A7S2SZF4"/>
<dbReference type="GO" id="GO:0009507">
    <property type="term" value="C:chloroplast"/>
    <property type="evidence" value="ECO:0007669"/>
    <property type="project" value="TreeGrafter"/>
</dbReference>
<sequence>MEMVRLTARQWDVRGCLKGRRGGGRRYVSRVSAAMSPGGGRLIDGNRPTSPKAWKIQYKALKEKRVREVLGSDIDGLRRRGALLIDVRPSEEYDAGHIEGSLNVPLYKLIDGWSPQQCARKATFAFFGIFNGTEYNDKFESDLQALTDAKDEIVLICSTGGTLNPDQKSQSRAQSRSLMAAYDMIGLGYEKIRFLDGGYNQWRNEEREIVVND</sequence>
<dbReference type="SMART" id="SM00450">
    <property type="entry name" value="RHOD"/>
    <property type="match status" value="1"/>
</dbReference>
<dbReference type="Gene3D" id="3.40.250.10">
    <property type="entry name" value="Rhodanese-like domain"/>
    <property type="match status" value="1"/>
</dbReference>
<dbReference type="SUPFAM" id="SSF52821">
    <property type="entry name" value="Rhodanese/Cell cycle control phosphatase"/>
    <property type="match status" value="1"/>
</dbReference>
<dbReference type="EMBL" id="HBHL01002268">
    <property type="protein sequence ID" value="CAD9712477.1"/>
    <property type="molecule type" value="Transcribed_RNA"/>
</dbReference>
<gene>
    <name evidence="2" type="ORF">CPRI1469_LOCUS1318</name>
</gene>
<evidence type="ECO:0000259" key="1">
    <source>
        <dbReference type="PROSITE" id="PS50206"/>
    </source>
</evidence>
<evidence type="ECO:0000313" key="2">
    <source>
        <dbReference type="EMBL" id="CAD9712477.1"/>
    </source>
</evidence>
<dbReference type="PANTHER" id="PTHR44920:SF2">
    <property type="entry name" value="RHODANESE DOMAIN-CONTAINING PROTEIN"/>
    <property type="match status" value="1"/>
</dbReference>
<organism evidence="2">
    <name type="scientific">Chloropicon primus</name>
    <dbReference type="NCBI Taxonomy" id="1764295"/>
    <lineage>
        <taxon>Eukaryota</taxon>
        <taxon>Viridiplantae</taxon>
        <taxon>Chlorophyta</taxon>
        <taxon>Chloropicophyceae</taxon>
        <taxon>Chloropicales</taxon>
        <taxon>Chloropicaceae</taxon>
        <taxon>Chloropicon</taxon>
    </lineage>
</organism>
<reference evidence="2" key="1">
    <citation type="submission" date="2021-01" db="EMBL/GenBank/DDBJ databases">
        <authorList>
            <person name="Corre E."/>
            <person name="Pelletier E."/>
            <person name="Niang G."/>
            <person name="Scheremetjew M."/>
            <person name="Finn R."/>
            <person name="Kale V."/>
            <person name="Holt S."/>
            <person name="Cochrane G."/>
            <person name="Meng A."/>
            <person name="Brown T."/>
            <person name="Cohen L."/>
        </authorList>
    </citation>
    <scope>NUCLEOTIDE SEQUENCE</scope>
    <source>
        <strain evidence="2">CCMP1205</strain>
    </source>
</reference>
<dbReference type="InterPro" id="IPR043186">
    <property type="entry name" value="Str14"/>
</dbReference>
<dbReference type="PROSITE" id="PS50206">
    <property type="entry name" value="RHODANESE_3"/>
    <property type="match status" value="1"/>
</dbReference>
<accession>A0A7S2SZF4</accession>